<evidence type="ECO:0000313" key="3">
    <source>
        <dbReference type="Proteomes" id="UP000828390"/>
    </source>
</evidence>
<dbReference type="AlphaFoldDB" id="A0A9D4BZY3"/>
<reference evidence="2" key="2">
    <citation type="submission" date="2020-11" db="EMBL/GenBank/DDBJ databases">
        <authorList>
            <person name="McCartney M.A."/>
            <person name="Auch B."/>
            <person name="Kono T."/>
            <person name="Mallez S."/>
            <person name="Becker A."/>
            <person name="Gohl D.M."/>
            <person name="Silverstein K.A.T."/>
            <person name="Koren S."/>
            <person name="Bechman K.B."/>
            <person name="Herman A."/>
            <person name="Abrahante J.E."/>
            <person name="Garbe J."/>
        </authorList>
    </citation>
    <scope>NUCLEOTIDE SEQUENCE</scope>
    <source>
        <strain evidence="2">Duluth1</strain>
        <tissue evidence="2">Whole animal</tissue>
    </source>
</reference>
<name>A0A9D4BZY3_DREPO</name>
<accession>A0A9D4BZY3</accession>
<dbReference type="EMBL" id="JAIWYP010000014">
    <property type="protein sequence ID" value="KAH3714038.1"/>
    <property type="molecule type" value="Genomic_DNA"/>
</dbReference>
<gene>
    <name evidence="2" type="ORF">DPMN_073841</name>
</gene>
<feature type="compositionally biased region" description="Basic and acidic residues" evidence="1">
    <location>
        <begin position="234"/>
        <end position="243"/>
    </location>
</feature>
<organism evidence="2 3">
    <name type="scientific">Dreissena polymorpha</name>
    <name type="common">Zebra mussel</name>
    <name type="synonym">Mytilus polymorpha</name>
    <dbReference type="NCBI Taxonomy" id="45954"/>
    <lineage>
        <taxon>Eukaryota</taxon>
        <taxon>Metazoa</taxon>
        <taxon>Spiralia</taxon>
        <taxon>Lophotrochozoa</taxon>
        <taxon>Mollusca</taxon>
        <taxon>Bivalvia</taxon>
        <taxon>Autobranchia</taxon>
        <taxon>Heteroconchia</taxon>
        <taxon>Euheterodonta</taxon>
        <taxon>Imparidentia</taxon>
        <taxon>Neoheterodontei</taxon>
        <taxon>Myida</taxon>
        <taxon>Dreissenoidea</taxon>
        <taxon>Dreissenidae</taxon>
        <taxon>Dreissena</taxon>
    </lineage>
</organism>
<feature type="region of interest" description="Disordered" evidence="1">
    <location>
        <begin position="261"/>
        <end position="298"/>
    </location>
</feature>
<reference evidence="2" key="1">
    <citation type="journal article" date="2019" name="bioRxiv">
        <title>The Genome of the Zebra Mussel, Dreissena polymorpha: A Resource for Invasive Species Research.</title>
        <authorList>
            <person name="McCartney M.A."/>
            <person name="Auch B."/>
            <person name="Kono T."/>
            <person name="Mallez S."/>
            <person name="Zhang Y."/>
            <person name="Obille A."/>
            <person name="Becker A."/>
            <person name="Abrahante J.E."/>
            <person name="Garbe J."/>
            <person name="Badalamenti J.P."/>
            <person name="Herman A."/>
            <person name="Mangelson H."/>
            <person name="Liachko I."/>
            <person name="Sullivan S."/>
            <person name="Sone E.D."/>
            <person name="Koren S."/>
            <person name="Silverstein K.A.T."/>
            <person name="Beckman K.B."/>
            <person name="Gohl D.M."/>
        </authorList>
    </citation>
    <scope>NUCLEOTIDE SEQUENCE</scope>
    <source>
        <strain evidence="2">Duluth1</strain>
        <tissue evidence="2">Whole animal</tissue>
    </source>
</reference>
<comment type="caution">
    <text evidence="2">The sequence shown here is derived from an EMBL/GenBank/DDBJ whole genome shotgun (WGS) entry which is preliminary data.</text>
</comment>
<proteinExistence type="predicted"/>
<keyword evidence="3" id="KW-1185">Reference proteome</keyword>
<protein>
    <submittedName>
        <fullName evidence="2">Uncharacterized protein</fullName>
    </submittedName>
</protein>
<evidence type="ECO:0000256" key="1">
    <source>
        <dbReference type="SAM" id="MobiDB-lite"/>
    </source>
</evidence>
<evidence type="ECO:0000313" key="2">
    <source>
        <dbReference type="EMBL" id="KAH3714038.1"/>
    </source>
</evidence>
<feature type="region of interest" description="Disordered" evidence="1">
    <location>
        <begin position="222"/>
        <end position="243"/>
    </location>
</feature>
<sequence length="298" mass="35087">MHLVKDADILSESLIYRFTPCLPSQTYRARLNGMKKQATEPFQRFASRIQDTMMKAFPDIINSETFEQLSIQHFLEGLPDEDVAYEVIKTNPKTLVEAENSLIWFESCKQSTRMKCDECLKHTSNASFYTDENYEEEEDFRDNHSRRFVTEERFIELTKVTNEMLSKLTNKTQPELRKMFSDLRQTYIGRRAPSFNISRPTSTSRTPIENCDTSTILRESTIKGQMHKQNNHSKRPEQKKQDQTYCHEENITKHNLHRRLGSNQNHLRRKVPRTRKSRKATSKTKKSVKVKTSKLKNN</sequence>
<dbReference type="Proteomes" id="UP000828390">
    <property type="component" value="Unassembled WGS sequence"/>
</dbReference>